<proteinExistence type="predicted"/>
<keyword evidence="1" id="KW-0812">Transmembrane</keyword>
<evidence type="ECO:0000313" key="2">
    <source>
        <dbReference type="EMBL" id="MFC4874271.1"/>
    </source>
</evidence>
<gene>
    <name evidence="2" type="ORF">ACFPFU_21385</name>
</gene>
<keyword evidence="1" id="KW-1133">Transmembrane helix</keyword>
<evidence type="ECO:0000313" key="3">
    <source>
        <dbReference type="Proteomes" id="UP001595818"/>
    </source>
</evidence>
<dbReference type="PROSITE" id="PS51257">
    <property type="entry name" value="PROKAR_LIPOPROTEIN"/>
    <property type="match status" value="1"/>
</dbReference>
<feature type="transmembrane region" description="Helical" evidence="1">
    <location>
        <begin position="6"/>
        <end position="25"/>
    </location>
</feature>
<dbReference type="RefSeq" id="WP_377067950.1">
    <property type="nucleotide sequence ID" value="NZ_JBHSJJ010000016.1"/>
</dbReference>
<dbReference type="EMBL" id="JBHSJJ010000016">
    <property type="protein sequence ID" value="MFC4874271.1"/>
    <property type="molecule type" value="Genomic_DNA"/>
</dbReference>
<name>A0ABV9T713_9BACT</name>
<reference evidence="3" key="1">
    <citation type="journal article" date="2019" name="Int. J. Syst. Evol. Microbiol.">
        <title>The Global Catalogue of Microorganisms (GCM) 10K type strain sequencing project: providing services to taxonomists for standard genome sequencing and annotation.</title>
        <authorList>
            <consortium name="The Broad Institute Genomics Platform"/>
            <consortium name="The Broad Institute Genome Sequencing Center for Infectious Disease"/>
            <person name="Wu L."/>
            <person name="Ma J."/>
        </authorList>
    </citation>
    <scope>NUCLEOTIDE SEQUENCE [LARGE SCALE GENOMIC DNA]</scope>
    <source>
        <strain evidence="3">CGMCC 4.7466</strain>
    </source>
</reference>
<sequence>MEKLALIMSLSAAAACLVFFLLYFLSEYKGKNGRKPDSLV</sequence>
<dbReference type="Proteomes" id="UP001595818">
    <property type="component" value="Unassembled WGS sequence"/>
</dbReference>
<protein>
    <submittedName>
        <fullName evidence="2">Uncharacterized protein</fullName>
    </submittedName>
</protein>
<organism evidence="2 3">
    <name type="scientific">Negadavirga shengliensis</name>
    <dbReference type="NCBI Taxonomy" id="1389218"/>
    <lineage>
        <taxon>Bacteria</taxon>
        <taxon>Pseudomonadati</taxon>
        <taxon>Bacteroidota</taxon>
        <taxon>Cytophagia</taxon>
        <taxon>Cytophagales</taxon>
        <taxon>Cyclobacteriaceae</taxon>
        <taxon>Negadavirga</taxon>
    </lineage>
</organism>
<keyword evidence="1" id="KW-0472">Membrane</keyword>
<comment type="caution">
    <text evidence="2">The sequence shown here is derived from an EMBL/GenBank/DDBJ whole genome shotgun (WGS) entry which is preliminary data.</text>
</comment>
<keyword evidence="3" id="KW-1185">Reference proteome</keyword>
<evidence type="ECO:0000256" key="1">
    <source>
        <dbReference type="SAM" id="Phobius"/>
    </source>
</evidence>
<accession>A0ABV9T713</accession>